<accession>A0AAW0QJU4</accession>
<evidence type="ECO:0000256" key="1">
    <source>
        <dbReference type="SAM" id="MobiDB-lite"/>
    </source>
</evidence>
<feature type="domain" description="SUZ" evidence="2">
    <location>
        <begin position="70"/>
        <end position="154"/>
    </location>
</feature>
<dbReference type="AlphaFoldDB" id="A0AAW0QJU4"/>
<dbReference type="InterPro" id="IPR024771">
    <property type="entry name" value="SUZ"/>
</dbReference>
<organism evidence="3 4">
    <name type="scientific">Apiospora kogelbergensis</name>
    <dbReference type="NCBI Taxonomy" id="1337665"/>
    <lineage>
        <taxon>Eukaryota</taxon>
        <taxon>Fungi</taxon>
        <taxon>Dikarya</taxon>
        <taxon>Ascomycota</taxon>
        <taxon>Pezizomycotina</taxon>
        <taxon>Sordariomycetes</taxon>
        <taxon>Xylariomycetidae</taxon>
        <taxon>Amphisphaeriales</taxon>
        <taxon>Apiosporaceae</taxon>
        <taxon>Apiospora</taxon>
    </lineage>
</organism>
<evidence type="ECO:0000313" key="4">
    <source>
        <dbReference type="Proteomes" id="UP001392437"/>
    </source>
</evidence>
<feature type="compositionally biased region" description="Basic and acidic residues" evidence="1">
    <location>
        <begin position="37"/>
        <end position="54"/>
    </location>
</feature>
<feature type="compositionally biased region" description="Gly residues" evidence="1">
    <location>
        <begin position="206"/>
        <end position="217"/>
    </location>
</feature>
<reference evidence="3 4" key="1">
    <citation type="submission" date="2023-01" db="EMBL/GenBank/DDBJ databases">
        <title>Analysis of 21 Apiospora genomes using comparative genomics revels a genus with tremendous synthesis potential of carbohydrate active enzymes and secondary metabolites.</title>
        <authorList>
            <person name="Sorensen T."/>
        </authorList>
    </citation>
    <scope>NUCLEOTIDE SEQUENCE [LARGE SCALE GENOMIC DNA]</scope>
    <source>
        <strain evidence="3 4">CBS 117206</strain>
    </source>
</reference>
<feature type="compositionally biased region" description="Gly residues" evidence="1">
    <location>
        <begin position="157"/>
        <end position="176"/>
    </location>
</feature>
<feature type="compositionally biased region" description="Basic and acidic residues" evidence="1">
    <location>
        <begin position="116"/>
        <end position="149"/>
    </location>
</feature>
<proteinExistence type="predicted"/>
<dbReference type="EMBL" id="JAQQWP010000010">
    <property type="protein sequence ID" value="KAK8097154.1"/>
    <property type="molecule type" value="Genomic_DNA"/>
</dbReference>
<gene>
    <name evidence="3" type="ORF">PG999_013098</name>
</gene>
<sequence length="317" mass="33228">MVKKSDVPNAWEDDDWESQADKEAQEPAASAAPAPLTKKERLAQHAELNRKIWETADTPGNGAPLQYLAATPTPPLAQPFKAPMTVLARKPMIAKRDPVTGLSTMTPADDDDDDEANKKPQETPEEIRARQQREREEKQKRYDEMRAKIFGETTGSGTSGGGAPGGSGAGRGGSGRSSGNSTPGNVTPPAQRTGGERRGRGRARGGYRGGRGGGGDGGNERFSDRGGERSEYQRPTSQPGAGGAGGSDLYDPSYSPKPTSTFDRRGNNMGGGAPLSGRSTPRDDDQVIRAPRGPPASGPDNGGRGGFGFAKRGAKEG</sequence>
<evidence type="ECO:0000259" key="2">
    <source>
        <dbReference type="PROSITE" id="PS51673"/>
    </source>
</evidence>
<keyword evidence="4" id="KW-1185">Reference proteome</keyword>
<comment type="caution">
    <text evidence="3">The sequence shown here is derived from an EMBL/GenBank/DDBJ whole genome shotgun (WGS) entry which is preliminary data.</text>
</comment>
<evidence type="ECO:0000313" key="3">
    <source>
        <dbReference type="EMBL" id="KAK8097154.1"/>
    </source>
</evidence>
<feature type="region of interest" description="Disordered" evidence="1">
    <location>
        <begin position="1"/>
        <end position="79"/>
    </location>
</feature>
<name>A0AAW0QJU4_9PEZI</name>
<feature type="region of interest" description="Disordered" evidence="1">
    <location>
        <begin position="91"/>
        <end position="317"/>
    </location>
</feature>
<feature type="compositionally biased region" description="Basic and acidic residues" evidence="1">
    <location>
        <begin position="218"/>
        <end position="232"/>
    </location>
</feature>
<protein>
    <recommendedName>
        <fullName evidence="2">SUZ domain-containing protein</fullName>
    </recommendedName>
</protein>
<dbReference type="Proteomes" id="UP001392437">
    <property type="component" value="Unassembled WGS sequence"/>
</dbReference>
<dbReference type="PROSITE" id="PS51673">
    <property type="entry name" value="SUZ"/>
    <property type="match status" value="1"/>
</dbReference>